<reference evidence="3" key="1">
    <citation type="submission" date="2019-07" db="EMBL/GenBank/DDBJ databases">
        <title>Genome assemblies of Wolbachia strains wAlbA and wAlbB in wild caught Aedes albopictus specimens.</title>
        <authorList>
            <person name="Kulkarni A."/>
            <person name="Yu W."/>
            <person name="Xue R.-D."/>
            <person name="Ma Y."/>
            <person name="Xu J."/>
        </authorList>
    </citation>
    <scope>NUCLEOTIDE SEQUENCE</scope>
    <source>
        <strain evidence="3">FL2016</strain>
    </source>
</reference>
<organism evidence="3">
    <name type="scientific">Wolbachia pipientis</name>
    <dbReference type="NCBI Taxonomy" id="955"/>
    <lineage>
        <taxon>Bacteria</taxon>
        <taxon>Pseudomonadati</taxon>
        <taxon>Pseudomonadota</taxon>
        <taxon>Alphaproteobacteria</taxon>
        <taxon>Rickettsiales</taxon>
        <taxon>Anaplasmataceae</taxon>
        <taxon>Wolbachieae</taxon>
        <taxon>Wolbachia</taxon>
    </lineage>
</organism>
<accession>A0A6H2NTJ8</accession>
<dbReference type="EMBL" id="NWVK02000167">
    <property type="protein sequence ID" value="TVS87838.1"/>
    <property type="molecule type" value="Genomic_DNA"/>
</dbReference>
<proteinExistence type="predicted"/>
<evidence type="ECO:0000313" key="1">
    <source>
        <dbReference type="EMBL" id="QMV46447.1"/>
    </source>
</evidence>
<dbReference type="InterPro" id="IPR021277">
    <property type="entry name" value="DUF2610"/>
</dbReference>
<evidence type="ECO:0000313" key="3">
    <source>
        <dbReference type="EMBL" id="TVS87838.1"/>
    </source>
</evidence>
<dbReference type="Proteomes" id="UP000515596">
    <property type="component" value="Chromosome"/>
</dbReference>
<evidence type="ECO:0000313" key="2">
    <source>
        <dbReference type="EMBL" id="QMV46633.1"/>
    </source>
</evidence>
<evidence type="ECO:0000313" key="4">
    <source>
        <dbReference type="Proteomes" id="UP000515596"/>
    </source>
</evidence>
<sequence>MAESIKKFTVQCDFKGQSSPFAIYIGNPKSDAHPIHHQDSWLVKERGGNIPNKVKESLQKLYKLSQENGVSFSELCAYAITVVSNNDKKSDDKQ</sequence>
<name>A0A6H2NTJ8_WOLPI</name>
<reference evidence="4 5" key="3">
    <citation type="journal article" date="2020" name="Mol. Biol. Evol.">
        <title>Life and death of selfish genes: comparative genomics reveals the dynamic evolution of cytoplasmic incompatibility.</title>
        <authorList>
            <person name="Martinez J."/>
            <person name="Klasson L."/>
            <person name="Welch J."/>
            <person name="Jiggins F.M."/>
        </authorList>
    </citation>
    <scope>NUCLEOTIDE SEQUENCE [LARGE SCALE GENOMIC DNA]</scope>
    <source>
        <strain evidence="2">WNik</strain>
        <strain evidence="1">WStv</strain>
    </source>
</reference>
<dbReference type="Proteomes" id="UP000515744">
    <property type="component" value="Chromosome"/>
</dbReference>
<gene>
    <name evidence="3" type="ORF">COM43_003295</name>
    <name evidence="2" type="ORF">HC356_00370</name>
    <name evidence="1" type="ORF">HC358_05455</name>
</gene>
<dbReference type="OrthoDB" id="7165659at2"/>
<dbReference type="RefSeq" id="WP_007549418.1">
    <property type="nucleotide sequence ID" value="NZ_CP050530.1"/>
</dbReference>
<dbReference type="Proteomes" id="UP000217566">
    <property type="component" value="Unassembled WGS sequence"/>
</dbReference>
<dbReference type="EMBL" id="CP050530">
    <property type="protein sequence ID" value="QMV46633.1"/>
    <property type="molecule type" value="Genomic_DNA"/>
</dbReference>
<dbReference type="EMBL" id="CP050531">
    <property type="protein sequence ID" value="QMV46447.1"/>
    <property type="molecule type" value="Genomic_DNA"/>
</dbReference>
<protein>
    <submittedName>
        <fullName evidence="3">DUF2610 domain-containing protein</fullName>
    </submittedName>
</protein>
<evidence type="ECO:0000313" key="5">
    <source>
        <dbReference type="Proteomes" id="UP000515744"/>
    </source>
</evidence>
<dbReference type="Pfam" id="PF11020">
    <property type="entry name" value="DUF2610"/>
    <property type="match status" value="1"/>
</dbReference>
<reference evidence="5" key="2">
    <citation type="journal article" date="2020" name="Mol. Biol.">
        <title>Life and death of selfish genes: comparative genomics reveals the dynamic evolution of cytoplasmic incompatibility.</title>
        <authorList>
            <person name="Martinez J."/>
            <person name="Klasson L."/>
            <person name="Welch J."/>
            <person name="Jiggins F.M."/>
        </authorList>
    </citation>
    <scope>NUCLEOTIDE SEQUENCE [LARGE SCALE GENOMIC DNA]</scope>
</reference>
<dbReference type="AlphaFoldDB" id="A0A6H2NTJ8"/>